<dbReference type="GO" id="GO:0043737">
    <property type="term" value="F:deoxyribonuclease V activity"/>
    <property type="evidence" value="ECO:0007669"/>
    <property type="project" value="UniProtKB-UniRule"/>
</dbReference>
<organism evidence="7 8">
    <name type="scientific">Hippea maritima (strain ATCC 700847 / DSM 10411 / MH2)</name>
    <dbReference type="NCBI Taxonomy" id="760142"/>
    <lineage>
        <taxon>Bacteria</taxon>
        <taxon>Pseudomonadati</taxon>
        <taxon>Campylobacterota</taxon>
        <taxon>Desulfurellia</taxon>
        <taxon>Desulfurellales</taxon>
        <taxon>Hippeaceae</taxon>
        <taxon>Hippea</taxon>
    </lineage>
</organism>
<dbReference type="GO" id="GO:0005737">
    <property type="term" value="C:cytoplasm"/>
    <property type="evidence" value="ECO:0007669"/>
    <property type="project" value="UniProtKB-SubCell"/>
</dbReference>
<comment type="function">
    <text evidence="6">DNA repair enzyme involved in the repair of deaminated bases. Selectively cleaves double-stranded DNA at the second phosphodiester bond 3' to a deoxyinosine leaving behind the intact lesion on the nicked DNA.</text>
</comment>
<evidence type="ECO:0000256" key="6">
    <source>
        <dbReference type="HAMAP-Rule" id="MF_00801"/>
    </source>
</evidence>
<comment type="catalytic activity">
    <reaction evidence="6">
        <text>Endonucleolytic cleavage at apurinic or apyrimidinic sites to products with a 5'-phosphate.</text>
        <dbReference type="EC" id="3.1.21.7"/>
    </reaction>
</comment>
<feature type="site" description="Interaction with target DNA" evidence="6">
    <location>
        <position position="76"/>
    </location>
</feature>
<comment type="similarity">
    <text evidence="6">Belongs to the endonuclease V family.</text>
</comment>
<dbReference type="STRING" id="760142.Hipma_0569"/>
<dbReference type="PANTHER" id="PTHR28511">
    <property type="entry name" value="ENDONUCLEASE V"/>
    <property type="match status" value="1"/>
</dbReference>
<comment type="subcellular location">
    <subcellularLocation>
        <location evidence="1 6">Cytoplasm</location>
    </subcellularLocation>
</comment>
<reference evidence="7 8" key="1">
    <citation type="journal article" date="2011" name="Stand. Genomic Sci.">
        <title>Complete genome sequence of the thermophilic sulfur-reducer Hippea maritima type strain (MH(2)).</title>
        <authorList>
            <person name="Huntemann M."/>
            <person name="Lu M."/>
            <person name="Nolan M."/>
            <person name="Lapidus A."/>
            <person name="Lucas S."/>
            <person name="Hammon N."/>
            <person name="Deshpande S."/>
            <person name="Cheng J.F."/>
            <person name="Tapia R."/>
            <person name="Han C."/>
            <person name="Goodwin L."/>
            <person name="Pitluck S."/>
            <person name="Liolios K."/>
            <person name="Pagani I."/>
            <person name="Ivanova N."/>
            <person name="Ovchinikova G."/>
            <person name="Pati A."/>
            <person name="Chen A."/>
            <person name="Palaniappan K."/>
            <person name="Land M."/>
            <person name="Hauser L."/>
            <person name="Jeffries C.D."/>
            <person name="Detter J.C."/>
            <person name="Brambilla E.M."/>
            <person name="Rohde M."/>
            <person name="Spring S."/>
            <person name="Goker M."/>
            <person name="Woyke T."/>
            <person name="Bristow J."/>
            <person name="Eisen J.A."/>
            <person name="Markowitz V."/>
            <person name="Hugenholtz P."/>
            <person name="Kyrpides N.C."/>
            <person name="Klenk H.P."/>
            <person name="Mavromatis K."/>
        </authorList>
    </citation>
    <scope>NUCLEOTIDE SEQUENCE [LARGE SCALE GENOMIC DNA]</scope>
    <source>
        <strain evidence="8">ATCC 700847 / DSM 10411 / MH2</strain>
    </source>
</reference>
<keyword evidence="6" id="KW-0460">Magnesium</keyword>
<reference evidence="8" key="2">
    <citation type="submission" date="2011-03" db="EMBL/GenBank/DDBJ databases">
        <title>The complete genome of Hippea maritima DSM 10411.</title>
        <authorList>
            <consortium name="US DOE Joint Genome Institute (JGI-PGF)"/>
            <person name="Lucas S."/>
            <person name="Copeland A."/>
            <person name="Lapidus A."/>
            <person name="Bruce D."/>
            <person name="Goodwin L."/>
            <person name="Pitluck S."/>
            <person name="Peters L."/>
            <person name="Kyrpides N."/>
            <person name="Mavromatis K."/>
            <person name="Pagani I."/>
            <person name="Ivanova N."/>
            <person name="Mikhailova N."/>
            <person name="Lu M."/>
            <person name="Detter J.C."/>
            <person name="Tapia R."/>
            <person name="Han C."/>
            <person name="Land M."/>
            <person name="Hauser L."/>
            <person name="Markowitz V."/>
            <person name="Cheng J.-F."/>
            <person name="Hugenholtz P."/>
            <person name="Woyke T."/>
            <person name="Wu D."/>
            <person name="Spring S."/>
            <person name="Schroeder M."/>
            <person name="Brambilla E."/>
            <person name="Klenk H.-P."/>
            <person name="Eisen J.A."/>
        </authorList>
    </citation>
    <scope>NUCLEOTIDE SEQUENCE [LARGE SCALE GENOMIC DNA]</scope>
    <source>
        <strain evidence="8">ATCC 700847 / DSM 10411 / MH2</strain>
    </source>
</reference>
<gene>
    <name evidence="6" type="primary">nfi</name>
    <name evidence="7" type="ordered locus">Hipma_0569</name>
</gene>
<dbReference type="GO" id="GO:0000287">
    <property type="term" value="F:magnesium ion binding"/>
    <property type="evidence" value="ECO:0007669"/>
    <property type="project" value="UniProtKB-UniRule"/>
</dbReference>
<dbReference type="GO" id="GO:0003727">
    <property type="term" value="F:single-stranded RNA binding"/>
    <property type="evidence" value="ECO:0007669"/>
    <property type="project" value="TreeGrafter"/>
</dbReference>
<dbReference type="eggNOG" id="COG1515">
    <property type="taxonomic scope" value="Bacteria"/>
</dbReference>
<dbReference type="OrthoDB" id="9790916at2"/>
<keyword evidence="4 6" id="KW-0255">Endonuclease</keyword>
<dbReference type="Gene3D" id="3.30.2170.10">
    <property type="entry name" value="archaeoglobus fulgidus dsm 4304 superfamily"/>
    <property type="match status" value="1"/>
</dbReference>
<keyword evidence="6" id="KW-0227">DNA damage</keyword>
<comment type="cofactor">
    <cofactor evidence="6">
        <name>Mg(2+)</name>
        <dbReference type="ChEBI" id="CHEBI:18420"/>
    </cofactor>
</comment>
<dbReference type="Proteomes" id="UP000008139">
    <property type="component" value="Chromosome"/>
</dbReference>
<evidence type="ECO:0000256" key="4">
    <source>
        <dbReference type="ARBA" id="ARBA00022759"/>
    </source>
</evidence>
<protein>
    <recommendedName>
        <fullName evidence="6">Endonuclease V</fullName>
        <ecNumber evidence="6">3.1.21.7</ecNumber>
    </recommendedName>
    <alternativeName>
        <fullName evidence="6">Deoxyinosine 3'endonuclease</fullName>
    </alternativeName>
    <alternativeName>
        <fullName evidence="6">Deoxyribonuclease V</fullName>
        <shortName evidence="6">DNase V</shortName>
    </alternativeName>
</protein>
<dbReference type="GO" id="GO:0006281">
    <property type="term" value="P:DNA repair"/>
    <property type="evidence" value="ECO:0007669"/>
    <property type="project" value="UniProtKB-UniRule"/>
</dbReference>
<evidence type="ECO:0000256" key="3">
    <source>
        <dbReference type="ARBA" id="ARBA00022722"/>
    </source>
</evidence>
<accession>F2LUT5</accession>
<evidence type="ECO:0000256" key="1">
    <source>
        <dbReference type="ARBA" id="ARBA00004496"/>
    </source>
</evidence>
<dbReference type="Pfam" id="PF04493">
    <property type="entry name" value="Endonuclease_5"/>
    <property type="match status" value="1"/>
</dbReference>
<keyword evidence="3 6" id="KW-0540">Nuclease</keyword>
<dbReference type="InParanoid" id="F2LUT5"/>
<keyword evidence="5 6" id="KW-0378">Hydrolase</keyword>
<evidence type="ECO:0000256" key="2">
    <source>
        <dbReference type="ARBA" id="ARBA00022490"/>
    </source>
</evidence>
<dbReference type="InterPro" id="IPR007581">
    <property type="entry name" value="Endonuclease-V"/>
</dbReference>
<keyword evidence="8" id="KW-1185">Reference proteome</keyword>
<proteinExistence type="inferred from homology"/>
<dbReference type="GO" id="GO:0016891">
    <property type="term" value="F:RNA endonuclease activity producing 5'-phosphomonoesters, hydrolytic mechanism"/>
    <property type="evidence" value="ECO:0007669"/>
    <property type="project" value="TreeGrafter"/>
</dbReference>
<feature type="binding site" evidence="6">
    <location>
        <position position="106"/>
    </location>
    <ligand>
        <name>Mg(2+)</name>
        <dbReference type="ChEBI" id="CHEBI:18420"/>
    </ligand>
</feature>
<dbReference type="HOGENOM" id="CLU_047631_1_1_7"/>
<dbReference type="EMBL" id="CP002606">
    <property type="protein sequence ID" value="AEA33540.1"/>
    <property type="molecule type" value="Genomic_DNA"/>
</dbReference>
<dbReference type="KEGG" id="hmr:Hipma_0569"/>
<dbReference type="EC" id="3.1.21.7" evidence="6"/>
<evidence type="ECO:0000313" key="8">
    <source>
        <dbReference type="Proteomes" id="UP000008139"/>
    </source>
</evidence>
<sequence length="222" mass="25196">MDLSSLKDEQNRLALKLNLKDRISPNRVRFVAGIDLTYLNIWKNPTLGIAALVVWDVKEKSIVDVFYYEQEVDFPYIPTFLAYRELPLVLGVFKKCNVEVDAFMLDGMGIIHPRKLGIAAHFGVVCDVVSLGCAKSHLIGVYDEPANVPGDYKPVFVENELRGFVMRSRKNANPIFISPGNNITSHSAVETTLLCLEGYRLPQPTRLAHNYLQQYRRKLLSR</sequence>
<dbReference type="RefSeq" id="WP_013681581.1">
    <property type="nucleotide sequence ID" value="NC_015318.1"/>
</dbReference>
<evidence type="ECO:0000313" key="7">
    <source>
        <dbReference type="EMBL" id="AEA33540.1"/>
    </source>
</evidence>
<dbReference type="AlphaFoldDB" id="F2LUT5"/>
<dbReference type="FunCoup" id="F2LUT5">
    <property type="interactions" value="280"/>
</dbReference>
<evidence type="ECO:0000256" key="5">
    <source>
        <dbReference type="ARBA" id="ARBA00022801"/>
    </source>
</evidence>
<feature type="binding site" evidence="6">
    <location>
        <position position="35"/>
    </location>
    <ligand>
        <name>Mg(2+)</name>
        <dbReference type="ChEBI" id="CHEBI:18420"/>
    </ligand>
</feature>
<dbReference type="PANTHER" id="PTHR28511:SF1">
    <property type="entry name" value="ENDONUCLEASE V"/>
    <property type="match status" value="1"/>
</dbReference>
<keyword evidence="6" id="KW-0479">Metal-binding</keyword>
<dbReference type="CDD" id="cd06559">
    <property type="entry name" value="Endonuclease_V"/>
    <property type="match status" value="1"/>
</dbReference>
<keyword evidence="2 6" id="KW-0963">Cytoplasm</keyword>
<keyword evidence="6" id="KW-0234">DNA repair</keyword>
<dbReference type="HAMAP" id="MF_00801">
    <property type="entry name" value="Endonuclease_5"/>
    <property type="match status" value="1"/>
</dbReference>
<name>F2LUT5_HIPMA</name>